<dbReference type="InterPro" id="IPR038607">
    <property type="entry name" value="PhoD-like_sf"/>
</dbReference>
<name>A0A2S2E6U5_9ALTE</name>
<reference evidence="1 2" key="1">
    <citation type="submission" date="2018-05" db="EMBL/GenBank/DDBJ databases">
        <title>Salinimonas sp. HMF8227 Genome sequencing and assembly.</title>
        <authorList>
            <person name="Kang H."/>
            <person name="Kang J."/>
            <person name="Cha I."/>
            <person name="Kim H."/>
            <person name="Joh K."/>
        </authorList>
    </citation>
    <scope>NUCLEOTIDE SEQUENCE [LARGE SCALE GENOMIC DNA]</scope>
    <source>
        <strain evidence="1 2">HMF8227</strain>
    </source>
</reference>
<evidence type="ECO:0000313" key="2">
    <source>
        <dbReference type="Proteomes" id="UP000245728"/>
    </source>
</evidence>
<dbReference type="Gene3D" id="3.60.21.70">
    <property type="entry name" value="PhoD-like phosphatase"/>
    <property type="match status" value="1"/>
</dbReference>
<dbReference type="PANTHER" id="PTHR37031:SF2">
    <property type="entry name" value="PHOD-LIKE PHOSPHATASE METALLOPHOSPHATASE DOMAIN-CONTAINING PROTEIN"/>
    <property type="match status" value="1"/>
</dbReference>
<dbReference type="PANTHER" id="PTHR37031">
    <property type="entry name" value="METALLOPHOSPHATASE BINDING DOMAIN PROTEIN"/>
    <property type="match status" value="1"/>
</dbReference>
<dbReference type="KEGG" id="salh:HMF8227_02793"/>
<evidence type="ECO:0000313" key="1">
    <source>
        <dbReference type="EMBL" id="AWL13242.1"/>
    </source>
</evidence>
<accession>A0A2S2E6U5</accession>
<dbReference type="InterPro" id="IPR029052">
    <property type="entry name" value="Metallo-depent_PP-like"/>
</dbReference>
<dbReference type="InterPro" id="IPR018946">
    <property type="entry name" value="PhoD-like_MPP"/>
</dbReference>
<dbReference type="Proteomes" id="UP000245728">
    <property type="component" value="Chromosome"/>
</dbReference>
<dbReference type="CDD" id="cd07389">
    <property type="entry name" value="MPP_PhoD"/>
    <property type="match status" value="1"/>
</dbReference>
<sequence length="628" mass="71410">MAGFPPLLAGPVLRHCHQQQLTLWFVTSSPARGAFQTFDNNGHCLLEQPLETAELNSVQVGQHCFIHLLRVQASEPLPGNTLLSYELQLDTDEGRQGLTELAPGLLYPGQPRPVFQLPKDGKLSRLLHGSCRKPHHYQSDAMITVDNKLHRTLTKAEQRPDLLLFSGDQVYVDDVAGPMLVAVHQVIDKLGLFDENWQGADCQTLAELRQLTDCYYGREGLLPDDKANQALMESFFEGARKPIFTSAGAHNHLVALSEVIAMYLLAWSDTPWQWVDLDIGEAWIGDSYKARYERECATIDDFADGVKHARRAMAHIPVYMIFDDHDVTDDWNLTRGWEEAAYGNPFSRRIIGNALVGYWLCQGWGNQPDNYQHLAEQVLPCFTDSGIEEHDNLIDAVLNWKHWHYHLNTSPKLVVLDTRTHRWRSESSPGKPSGLMDWETLSELQQELIGQESVIMVSPAPVFGVKLIETIQRVFTFFGKPLVVDAENWMAHPGAANVILNIFRHQKTPPRFIILSGDVHYSFAYDVTLRFRQNSPQILQITASGIKNAFPDRLLRWFDRINRWLYGSRSPLNVFTKRRRMKIKRRTPNGGPEVLFNHAAIGEVELAQNIEETQVRVHTSDGEVVEFK</sequence>
<dbReference type="OrthoDB" id="9795624at2"/>
<dbReference type="RefSeq" id="WP_109340750.1">
    <property type="nucleotide sequence ID" value="NZ_CP029347.1"/>
</dbReference>
<organism evidence="1 2">
    <name type="scientific">Saliniradius amylolyticus</name>
    <dbReference type="NCBI Taxonomy" id="2183582"/>
    <lineage>
        <taxon>Bacteria</taxon>
        <taxon>Pseudomonadati</taxon>
        <taxon>Pseudomonadota</taxon>
        <taxon>Gammaproteobacteria</taxon>
        <taxon>Alteromonadales</taxon>
        <taxon>Alteromonadaceae</taxon>
        <taxon>Saliniradius</taxon>
    </lineage>
</organism>
<protein>
    <recommendedName>
        <fullName evidence="3">Alkaline phosphatase family protein</fullName>
    </recommendedName>
</protein>
<dbReference type="EMBL" id="CP029347">
    <property type="protein sequence ID" value="AWL13242.1"/>
    <property type="molecule type" value="Genomic_DNA"/>
</dbReference>
<dbReference type="AlphaFoldDB" id="A0A2S2E6U5"/>
<keyword evidence="2" id="KW-1185">Reference proteome</keyword>
<evidence type="ECO:0008006" key="3">
    <source>
        <dbReference type="Google" id="ProtNLM"/>
    </source>
</evidence>
<proteinExistence type="predicted"/>
<dbReference type="SUPFAM" id="SSF56300">
    <property type="entry name" value="Metallo-dependent phosphatases"/>
    <property type="match status" value="1"/>
</dbReference>
<gene>
    <name evidence="1" type="ORF">HMF8227_02793</name>
</gene>